<dbReference type="RefSeq" id="XP_020044837.1">
    <property type="nucleotide sequence ID" value="XM_020194000.1"/>
</dbReference>
<evidence type="ECO:0000313" key="2">
    <source>
        <dbReference type="EMBL" id="ODV58530.1"/>
    </source>
</evidence>
<keyword evidence="1" id="KW-0812">Transmembrane</keyword>
<dbReference type="GeneID" id="30967636"/>
<keyword evidence="1" id="KW-0472">Membrane</keyword>
<evidence type="ECO:0000256" key="1">
    <source>
        <dbReference type="SAM" id="Phobius"/>
    </source>
</evidence>
<sequence length="80" mass="8869">MRTSFLCVFSVLFSLLFLLLLLPLLLLLLLLLPLPLFHLGVLNGYKPSSCSTLLLHCSALLFCFIFTPTLIASSVLFQAI</sequence>
<feature type="transmembrane region" description="Helical" evidence="1">
    <location>
        <begin position="53"/>
        <end position="77"/>
    </location>
</feature>
<dbReference type="AlphaFoldDB" id="A0A1D2VA42"/>
<dbReference type="EMBL" id="KV454491">
    <property type="protein sequence ID" value="ODV58530.1"/>
    <property type="molecule type" value="Genomic_DNA"/>
</dbReference>
<dbReference type="Proteomes" id="UP000095038">
    <property type="component" value="Unassembled WGS sequence"/>
</dbReference>
<keyword evidence="1" id="KW-1133">Transmembrane helix</keyword>
<gene>
    <name evidence="2" type="ORF">ASCRUDRAFT_77786</name>
</gene>
<reference evidence="3" key="1">
    <citation type="submission" date="2016-05" db="EMBL/GenBank/DDBJ databases">
        <title>Comparative genomics of biotechnologically important yeasts.</title>
        <authorList>
            <consortium name="DOE Joint Genome Institute"/>
            <person name="Riley R."/>
            <person name="Haridas S."/>
            <person name="Wolfe K.H."/>
            <person name="Lopes M.R."/>
            <person name="Hittinger C.T."/>
            <person name="Goker M."/>
            <person name="Salamov A."/>
            <person name="Wisecaver J."/>
            <person name="Long T.M."/>
            <person name="Aerts A.L."/>
            <person name="Barry K."/>
            <person name="Choi C."/>
            <person name="Clum A."/>
            <person name="Coughlan A.Y."/>
            <person name="Deshpande S."/>
            <person name="Douglass A.P."/>
            <person name="Hanson S.J."/>
            <person name="Klenk H.-P."/>
            <person name="Labutti K."/>
            <person name="Lapidus A."/>
            <person name="Lindquist E."/>
            <person name="Lipzen A."/>
            <person name="Meier-Kolthoff J.P."/>
            <person name="Ohm R.A."/>
            <person name="Otillar R.P."/>
            <person name="Pangilinan J."/>
            <person name="Peng Y."/>
            <person name="Rokas A."/>
            <person name="Rosa C.A."/>
            <person name="Scheuner C."/>
            <person name="Sibirny A.A."/>
            <person name="Slot J.C."/>
            <person name="Stielow J.B."/>
            <person name="Sun H."/>
            <person name="Kurtzman C.P."/>
            <person name="Blackwell M."/>
            <person name="Grigoriev I.V."/>
            <person name="Jeffries T.W."/>
        </authorList>
    </citation>
    <scope>NUCLEOTIDE SEQUENCE [LARGE SCALE GENOMIC DNA]</scope>
    <source>
        <strain evidence="3">DSM 1968</strain>
    </source>
</reference>
<name>A0A1D2VA42_9ASCO</name>
<evidence type="ECO:0000313" key="3">
    <source>
        <dbReference type="Proteomes" id="UP000095038"/>
    </source>
</evidence>
<dbReference type="InParanoid" id="A0A1D2VA42"/>
<proteinExistence type="predicted"/>
<keyword evidence="3" id="KW-1185">Reference proteome</keyword>
<protein>
    <submittedName>
        <fullName evidence="2">Uncharacterized protein</fullName>
    </submittedName>
</protein>
<accession>A0A1D2VA42</accession>
<organism evidence="2 3">
    <name type="scientific">Ascoidea rubescens DSM 1968</name>
    <dbReference type="NCBI Taxonomy" id="1344418"/>
    <lineage>
        <taxon>Eukaryota</taxon>
        <taxon>Fungi</taxon>
        <taxon>Dikarya</taxon>
        <taxon>Ascomycota</taxon>
        <taxon>Saccharomycotina</taxon>
        <taxon>Saccharomycetes</taxon>
        <taxon>Ascoideaceae</taxon>
        <taxon>Ascoidea</taxon>
    </lineage>
</organism>
<feature type="transmembrane region" description="Helical" evidence="1">
    <location>
        <begin position="7"/>
        <end position="33"/>
    </location>
</feature>